<dbReference type="SMART" id="SM00905">
    <property type="entry name" value="FolB"/>
    <property type="match status" value="2"/>
</dbReference>
<reference evidence="9 10" key="1">
    <citation type="submission" date="2014-02" db="EMBL/GenBank/DDBJ databases">
        <title>Transposable element dynamics among asymbiotic and ectomycorrhizal Amanita fungi.</title>
        <authorList>
            <consortium name="DOE Joint Genome Institute"/>
            <person name="Hess J."/>
            <person name="Skrede I."/>
            <person name="Wolfe B."/>
            <person name="LaButti K."/>
            <person name="Ohm R.A."/>
            <person name="Grigoriev I.V."/>
            <person name="Pringle A."/>
        </authorList>
    </citation>
    <scope>NUCLEOTIDE SEQUENCE [LARGE SCALE GENOMIC DNA]</scope>
    <source>
        <strain evidence="9 10">SKay4041</strain>
    </source>
</reference>
<dbReference type="AlphaFoldDB" id="A0A2A9N9C9"/>
<evidence type="ECO:0000313" key="9">
    <source>
        <dbReference type="EMBL" id="PFH45854.1"/>
    </source>
</evidence>
<dbReference type="GO" id="GO:0004150">
    <property type="term" value="F:dihydroneopterin aldolase activity"/>
    <property type="evidence" value="ECO:0007669"/>
    <property type="project" value="UniProtKB-EC"/>
</dbReference>
<dbReference type="Pfam" id="PF02152">
    <property type="entry name" value="FolB"/>
    <property type="match status" value="2"/>
</dbReference>
<dbReference type="InterPro" id="IPR006157">
    <property type="entry name" value="FolB_dom"/>
</dbReference>
<feature type="domain" description="Dihydroneopterin aldolase/epimerase" evidence="8">
    <location>
        <begin position="166"/>
        <end position="272"/>
    </location>
</feature>
<keyword evidence="6" id="KW-0456">Lyase</keyword>
<evidence type="ECO:0000256" key="6">
    <source>
        <dbReference type="ARBA" id="ARBA00023239"/>
    </source>
</evidence>
<dbReference type="NCBIfam" id="TIGR00526">
    <property type="entry name" value="folB_dom"/>
    <property type="match status" value="1"/>
</dbReference>
<dbReference type="Proteomes" id="UP000242287">
    <property type="component" value="Unassembled WGS sequence"/>
</dbReference>
<dbReference type="PANTHER" id="PTHR42844">
    <property type="entry name" value="DIHYDRONEOPTERIN ALDOLASE 1-RELATED"/>
    <property type="match status" value="1"/>
</dbReference>
<evidence type="ECO:0000259" key="8">
    <source>
        <dbReference type="SMART" id="SM00905"/>
    </source>
</evidence>
<evidence type="ECO:0000256" key="5">
    <source>
        <dbReference type="ARBA" id="ARBA00022909"/>
    </source>
</evidence>
<evidence type="ECO:0000256" key="1">
    <source>
        <dbReference type="ARBA" id="ARBA00001353"/>
    </source>
</evidence>
<protein>
    <recommendedName>
        <fullName evidence="4">dihydroneopterin aldolase</fullName>
        <ecNumber evidence="4">4.1.2.25</ecNumber>
    </recommendedName>
    <alternativeName>
        <fullName evidence="7">7,8-dihydroneopterin aldolase</fullName>
    </alternativeName>
</protein>
<dbReference type="STRING" id="703135.A0A2A9N9C9"/>
<evidence type="ECO:0000256" key="7">
    <source>
        <dbReference type="ARBA" id="ARBA00032903"/>
    </source>
</evidence>
<dbReference type="OrthoDB" id="5425486at2759"/>
<dbReference type="InterPro" id="IPR043133">
    <property type="entry name" value="GTP-CH-I_C/QueF"/>
</dbReference>
<dbReference type="Gene3D" id="3.30.1130.10">
    <property type="match status" value="2"/>
</dbReference>
<accession>A0A2A9N9C9</accession>
<comment type="similarity">
    <text evidence="3">Belongs to the DHNA family.</text>
</comment>
<dbReference type="SUPFAM" id="SSF55620">
    <property type="entry name" value="Tetrahydrobiopterin biosynthesis enzymes-like"/>
    <property type="match status" value="2"/>
</dbReference>
<organism evidence="9 10">
    <name type="scientific">Amanita thiersii Skay4041</name>
    <dbReference type="NCBI Taxonomy" id="703135"/>
    <lineage>
        <taxon>Eukaryota</taxon>
        <taxon>Fungi</taxon>
        <taxon>Dikarya</taxon>
        <taxon>Basidiomycota</taxon>
        <taxon>Agaricomycotina</taxon>
        <taxon>Agaricomycetes</taxon>
        <taxon>Agaricomycetidae</taxon>
        <taxon>Agaricales</taxon>
        <taxon>Pluteineae</taxon>
        <taxon>Amanitaceae</taxon>
        <taxon>Amanita</taxon>
    </lineage>
</organism>
<evidence type="ECO:0000313" key="10">
    <source>
        <dbReference type="Proteomes" id="UP000242287"/>
    </source>
</evidence>
<dbReference type="EMBL" id="KZ302278">
    <property type="protein sequence ID" value="PFH45854.1"/>
    <property type="molecule type" value="Genomic_DNA"/>
</dbReference>
<evidence type="ECO:0000256" key="2">
    <source>
        <dbReference type="ARBA" id="ARBA00005013"/>
    </source>
</evidence>
<dbReference type="GO" id="GO:0005737">
    <property type="term" value="C:cytoplasm"/>
    <property type="evidence" value="ECO:0007669"/>
    <property type="project" value="TreeGrafter"/>
</dbReference>
<dbReference type="EC" id="4.1.2.25" evidence="4"/>
<keyword evidence="10" id="KW-1185">Reference proteome</keyword>
<keyword evidence="5" id="KW-0289">Folate biosynthesis</keyword>
<evidence type="ECO:0000256" key="4">
    <source>
        <dbReference type="ARBA" id="ARBA00013043"/>
    </source>
</evidence>
<name>A0A2A9N9C9_9AGAR</name>
<evidence type="ECO:0000256" key="3">
    <source>
        <dbReference type="ARBA" id="ARBA00005708"/>
    </source>
</evidence>
<dbReference type="GO" id="GO:0046656">
    <property type="term" value="P:folic acid biosynthetic process"/>
    <property type="evidence" value="ECO:0007669"/>
    <property type="project" value="UniProtKB-KW"/>
</dbReference>
<comment type="pathway">
    <text evidence="2">Cofactor biosynthesis; tetrahydrofolate biosynthesis; 2-amino-4-hydroxy-6-hydroxymethyl-7,8-dihydropteridine diphosphate from 7,8-dihydroneopterin triphosphate: step 3/4.</text>
</comment>
<dbReference type="InterPro" id="IPR006156">
    <property type="entry name" value="Dihydroneopterin_aldolase"/>
</dbReference>
<proteinExistence type="inferred from homology"/>
<sequence>MESSRGSSGFDSPYPRIFCTYQVSAEHSHRQYMASDTVFIEKLGLSVNIGRDRWGASKAQPLFISVYLHLTPNGYLTRAGESDDVRDSIHYGHLTKAVTRLVEERKEFNGIGPLVDAVAQAAFNMAGSSLGEVRIVVELPKMVLLAQGGMIVETTIGQGMGKRTKVYVKDMGFNVIVGVNEPERETKQRVVVNLEVVERENTESKVDYSEVVKRLAKDIEHMEYLTLEKMVWEITRAACLLLGEQVVETVTVRVQKLSALSFAQSSGVEMTRRVSDFR</sequence>
<comment type="catalytic activity">
    <reaction evidence="1">
        <text>7,8-dihydroneopterin = 6-hydroxymethyl-7,8-dihydropterin + glycolaldehyde</text>
        <dbReference type="Rhea" id="RHEA:10540"/>
        <dbReference type="ChEBI" id="CHEBI:17001"/>
        <dbReference type="ChEBI" id="CHEBI:17071"/>
        <dbReference type="ChEBI" id="CHEBI:44841"/>
        <dbReference type="EC" id="4.1.2.25"/>
    </reaction>
</comment>
<dbReference type="PANTHER" id="PTHR42844:SF1">
    <property type="entry name" value="DIHYDRONEOPTERIN ALDOLASE 1-RELATED"/>
    <property type="match status" value="1"/>
</dbReference>
<gene>
    <name evidence="9" type="ORF">AMATHDRAFT_8571</name>
</gene>
<feature type="domain" description="Dihydroneopterin aldolase/epimerase" evidence="8">
    <location>
        <begin position="38"/>
        <end position="154"/>
    </location>
</feature>